<dbReference type="InterPro" id="IPR013321">
    <property type="entry name" value="Arc_rbn_hlx_hlx"/>
</dbReference>
<dbReference type="AlphaFoldDB" id="A0A368Z5W0"/>
<evidence type="ECO:0000313" key="2">
    <source>
        <dbReference type="Proteomes" id="UP000253345"/>
    </source>
</evidence>
<dbReference type="RefSeq" id="WP_147273269.1">
    <property type="nucleotide sequence ID" value="NZ_QPJL01000003.1"/>
</dbReference>
<protein>
    <submittedName>
        <fullName evidence="1">Uncharacterized protein</fullName>
    </submittedName>
</protein>
<reference evidence="1 2" key="1">
    <citation type="submission" date="2018-07" db="EMBL/GenBank/DDBJ databases">
        <title>Genomic Encyclopedia of Type Strains, Phase III (KMG-III): the genomes of soil and plant-associated and newly described type strains.</title>
        <authorList>
            <person name="Whitman W."/>
        </authorList>
    </citation>
    <scope>NUCLEOTIDE SEQUENCE [LARGE SCALE GENOMIC DNA]</scope>
    <source>
        <strain evidence="1 2">CECT 8525</strain>
    </source>
</reference>
<dbReference type="OrthoDB" id="8481957at2"/>
<dbReference type="SUPFAM" id="SSF47598">
    <property type="entry name" value="Ribbon-helix-helix"/>
    <property type="match status" value="1"/>
</dbReference>
<dbReference type="Proteomes" id="UP000253345">
    <property type="component" value="Unassembled WGS sequence"/>
</dbReference>
<name>A0A368Z5W0_9RHOB</name>
<comment type="caution">
    <text evidence="1">The sequence shown here is derived from an EMBL/GenBank/DDBJ whole genome shotgun (WGS) entry which is preliminary data.</text>
</comment>
<dbReference type="InterPro" id="IPR010985">
    <property type="entry name" value="Ribbon_hlx_hlx"/>
</dbReference>
<keyword evidence="2" id="KW-1185">Reference proteome</keyword>
<gene>
    <name evidence="1" type="ORF">DFP89_103172</name>
</gene>
<evidence type="ECO:0000313" key="1">
    <source>
        <dbReference type="EMBL" id="RCW87168.1"/>
    </source>
</evidence>
<dbReference type="GO" id="GO:0006355">
    <property type="term" value="P:regulation of DNA-templated transcription"/>
    <property type="evidence" value="ECO:0007669"/>
    <property type="project" value="InterPro"/>
</dbReference>
<proteinExistence type="predicted"/>
<dbReference type="EMBL" id="QPJL01000003">
    <property type="protein sequence ID" value="RCW87168.1"/>
    <property type="molecule type" value="Genomic_DNA"/>
</dbReference>
<sequence length="83" mass="9797">MIRQRRVRLFAARKPARITDIGAAAPTEPSENFSERRVGMTFNMPESRHKRFKMAALQSDMSMREPLIRSFDAWQREEMKKGR</sequence>
<accession>A0A368Z5W0</accession>
<dbReference type="Gene3D" id="1.10.1220.10">
    <property type="entry name" value="Met repressor-like"/>
    <property type="match status" value="1"/>
</dbReference>
<organism evidence="1 2">
    <name type="scientific">Paracoccus lutimaris</name>
    <dbReference type="NCBI Taxonomy" id="1490030"/>
    <lineage>
        <taxon>Bacteria</taxon>
        <taxon>Pseudomonadati</taxon>
        <taxon>Pseudomonadota</taxon>
        <taxon>Alphaproteobacteria</taxon>
        <taxon>Rhodobacterales</taxon>
        <taxon>Paracoccaceae</taxon>
        <taxon>Paracoccus</taxon>
    </lineage>
</organism>